<dbReference type="AlphaFoldDB" id="A0A2S1SYA5"/>
<evidence type="ECO:0000313" key="1">
    <source>
        <dbReference type="EMBL" id="AWI31410.1"/>
    </source>
</evidence>
<dbReference type="EMBL" id="CP029188">
    <property type="protein sequence ID" value="AWI31410.1"/>
    <property type="molecule type" value="Genomic_DNA"/>
</dbReference>
<protein>
    <submittedName>
        <fullName evidence="1">Uncharacterized protein</fullName>
    </submittedName>
</protein>
<gene>
    <name evidence="1" type="ORF">DDW44_23475</name>
</gene>
<sequence>MGGRGVPAVGGAAGAVVAAGGAYGQTLLLQGGEGLSGCGAAYACGEGELGDGGVFGEADQLGVDRCGCAGEPGVSGSGTACRGRVPSVVVLDMREPRFREVAGG</sequence>
<proteinExistence type="predicted"/>
<name>A0A2S1SYA5_9ACTN</name>
<accession>A0A2S1SYA5</accession>
<evidence type="ECO:0000313" key="2">
    <source>
        <dbReference type="Proteomes" id="UP000244900"/>
    </source>
</evidence>
<organism evidence="1 2">
    <name type="scientific">Streptomyces tirandamycinicus</name>
    <dbReference type="NCBI Taxonomy" id="2174846"/>
    <lineage>
        <taxon>Bacteria</taxon>
        <taxon>Bacillati</taxon>
        <taxon>Actinomycetota</taxon>
        <taxon>Actinomycetes</taxon>
        <taxon>Kitasatosporales</taxon>
        <taxon>Streptomycetaceae</taxon>
        <taxon>Streptomyces</taxon>
    </lineage>
</organism>
<reference evidence="1 2" key="1">
    <citation type="submission" date="2018-05" db="EMBL/GenBank/DDBJ databases">
        <title>Complete genome sequence of sponge-derived Streptomyces sp. HNM0039.</title>
        <authorList>
            <person name="Huang X."/>
            <person name="Zhou S."/>
        </authorList>
    </citation>
    <scope>NUCLEOTIDE SEQUENCE [LARGE SCALE GENOMIC DNA]</scope>
    <source>
        <strain evidence="1 2">HNM0039</strain>
    </source>
</reference>
<dbReference type="KEGG" id="stir:DDW44_23475"/>
<keyword evidence="2" id="KW-1185">Reference proteome</keyword>
<dbReference type="Proteomes" id="UP000244900">
    <property type="component" value="Chromosome"/>
</dbReference>